<reference evidence="4" key="1">
    <citation type="submission" date="2020-05" db="EMBL/GenBank/DDBJ databases">
        <authorList>
            <person name="Chiriac C."/>
            <person name="Salcher M."/>
            <person name="Ghai R."/>
            <person name="Kavagutti S V."/>
        </authorList>
    </citation>
    <scope>NUCLEOTIDE SEQUENCE</scope>
</reference>
<dbReference type="GO" id="GO:0004601">
    <property type="term" value="F:peroxidase activity"/>
    <property type="evidence" value="ECO:0007669"/>
    <property type="project" value="UniProtKB-KW"/>
</dbReference>
<dbReference type="InterPro" id="IPR000889">
    <property type="entry name" value="Glutathione_peroxidase"/>
</dbReference>
<evidence type="ECO:0000256" key="3">
    <source>
        <dbReference type="ARBA" id="ARBA00023002"/>
    </source>
</evidence>
<dbReference type="PANTHER" id="PTHR11592">
    <property type="entry name" value="GLUTATHIONE PEROXIDASE"/>
    <property type="match status" value="1"/>
</dbReference>
<dbReference type="Gene3D" id="3.40.30.10">
    <property type="entry name" value="Glutaredoxin"/>
    <property type="match status" value="1"/>
</dbReference>
<dbReference type="InterPro" id="IPR036249">
    <property type="entry name" value="Thioredoxin-like_sf"/>
</dbReference>
<accession>A0A6J7EQB0</accession>
<sequence>MFSKIDVNGDGACDLYQWLRTEQPGAAEASDITWNFEKFLVDRSGAVVARFGPMVTPEEIAPQLEAYL</sequence>
<dbReference type="PROSITE" id="PS51355">
    <property type="entry name" value="GLUTATHIONE_PEROXID_3"/>
    <property type="match status" value="1"/>
</dbReference>
<keyword evidence="2" id="KW-0575">Peroxidase</keyword>
<evidence type="ECO:0000313" key="4">
    <source>
        <dbReference type="EMBL" id="CAB4883818.1"/>
    </source>
</evidence>
<gene>
    <name evidence="4" type="ORF">UFOPK3376_01847</name>
</gene>
<name>A0A6J7EQB0_9ZZZZ</name>
<comment type="similarity">
    <text evidence="1">Belongs to the glutathione peroxidase family.</text>
</comment>
<dbReference type="AlphaFoldDB" id="A0A6J7EQB0"/>
<dbReference type="PANTHER" id="PTHR11592:SF78">
    <property type="entry name" value="GLUTATHIONE PEROXIDASE"/>
    <property type="match status" value="1"/>
</dbReference>
<dbReference type="SUPFAM" id="SSF52833">
    <property type="entry name" value="Thioredoxin-like"/>
    <property type="match status" value="1"/>
</dbReference>
<keyword evidence="3" id="KW-0560">Oxidoreductase</keyword>
<proteinExistence type="inferred from homology"/>
<dbReference type="EMBL" id="CAFBLP010000047">
    <property type="protein sequence ID" value="CAB4883818.1"/>
    <property type="molecule type" value="Genomic_DNA"/>
</dbReference>
<evidence type="ECO:0000256" key="2">
    <source>
        <dbReference type="ARBA" id="ARBA00022559"/>
    </source>
</evidence>
<organism evidence="4">
    <name type="scientific">freshwater metagenome</name>
    <dbReference type="NCBI Taxonomy" id="449393"/>
    <lineage>
        <taxon>unclassified sequences</taxon>
        <taxon>metagenomes</taxon>
        <taxon>ecological metagenomes</taxon>
    </lineage>
</organism>
<dbReference type="GO" id="GO:0034599">
    <property type="term" value="P:cellular response to oxidative stress"/>
    <property type="evidence" value="ECO:0007669"/>
    <property type="project" value="TreeGrafter"/>
</dbReference>
<protein>
    <submittedName>
        <fullName evidence="4">Unannotated protein</fullName>
    </submittedName>
</protein>
<evidence type="ECO:0000256" key="1">
    <source>
        <dbReference type="ARBA" id="ARBA00006926"/>
    </source>
</evidence>